<evidence type="ECO:0000313" key="1">
    <source>
        <dbReference type="EMBL" id="QXM25669.1"/>
    </source>
</evidence>
<organism evidence="1 2">
    <name type="scientific">Elioraea tepida</name>
    <dbReference type="NCBI Taxonomy" id="2843330"/>
    <lineage>
        <taxon>Bacteria</taxon>
        <taxon>Pseudomonadati</taxon>
        <taxon>Pseudomonadota</taxon>
        <taxon>Alphaproteobacteria</taxon>
        <taxon>Acetobacterales</taxon>
        <taxon>Elioraeaceae</taxon>
        <taxon>Elioraea</taxon>
    </lineage>
</organism>
<proteinExistence type="predicted"/>
<keyword evidence="2" id="KW-1185">Reference proteome</keyword>
<gene>
    <name evidence="1" type="ORF">KO353_05530</name>
</gene>
<dbReference type="Pfam" id="PF17914">
    <property type="entry name" value="HopA1"/>
    <property type="match status" value="1"/>
</dbReference>
<dbReference type="AlphaFoldDB" id="A0A975U505"/>
<evidence type="ECO:0000313" key="2">
    <source>
        <dbReference type="Proteomes" id="UP000694001"/>
    </source>
</evidence>
<protein>
    <submittedName>
        <fullName evidence="1">Uncharacterized protein</fullName>
    </submittedName>
</protein>
<dbReference type="EMBL" id="CP076448">
    <property type="protein sequence ID" value="QXM25669.1"/>
    <property type="molecule type" value="Genomic_DNA"/>
</dbReference>
<dbReference type="InterPro" id="IPR040871">
    <property type="entry name" value="HopA1"/>
</dbReference>
<dbReference type="RefSeq" id="WP_218286725.1">
    <property type="nucleotide sequence ID" value="NZ_CP076448.1"/>
</dbReference>
<dbReference type="Proteomes" id="UP000694001">
    <property type="component" value="Chromosome"/>
</dbReference>
<reference evidence="1" key="1">
    <citation type="submission" date="2021-06" db="EMBL/GenBank/DDBJ databases">
        <title>Elioraea tepida, sp. nov., a moderately thermophilic aerobic anoxygenic phototrophic bacterium isolated from an alkaline siliceous hot spring mat community in Yellowstone National Park, WY, USA.</title>
        <authorList>
            <person name="Saini M.K."/>
            <person name="Yoshida S."/>
            <person name="Sebastian A."/>
            <person name="Hirose S."/>
            <person name="Hara E."/>
            <person name="Tamaki H."/>
            <person name="Soulier N.T."/>
            <person name="Albert I."/>
            <person name="Hanada S."/>
            <person name="Bryant D.A."/>
            <person name="Tank M."/>
        </authorList>
    </citation>
    <scope>NUCLEOTIDE SEQUENCE</scope>
    <source>
        <strain evidence="1">MS-P2</strain>
    </source>
</reference>
<name>A0A975U505_9PROT</name>
<dbReference type="KEGG" id="elio:KO353_05530"/>
<accession>A0A975U505</accession>
<sequence>MTDGAIAAALEAARALLAAARPFAQAEDGTDPLASLLYDRWFHETTGERRRYPAPSAYRAMALAAQAFEPGWTIEGPCPGAPGAARLRRGDTLRDAPPLAWAPVGAPRVAPRPGQAALAATLRDGPQGGFWHLWSPVWPDRSPRGLSRWYLQVASGSELAAAATLAAHAPAERAWAAKLLAGEHRAGRRDVAVFYAPVRSASWLAALFEALAPRLEDRAGPPFTEPLAPGIARADDPGGGMSFGQSRCALLAAAAWARPEALGDAALWREAVARAFAEQGLDLATPWAAVADG</sequence>